<comment type="caution">
    <text evidence="1">The sequence shown here is derived from an EMBL/GenBank/DDBJ whole genome shotgun (WGS) entry which is preliminary data.</text>
</comment>
<name>A0ABW6SJ14_9ACTN</name>
<evidence type="ECO:0000313" key="1">
    <source>
        <dbReference type="EMBL" id="MFF3664253.1"/>
    </source>
</evidence>
<evidence type="ECO:0000313" key="2">
    <source>
        <dbReference type="Proteomes" id="UP001602013"/>
    </source>
</evidence>
<dbReference type="Proteomes" id="UP001602013">
    <property type="component" value="Unassembled WGS sequence"/>
</dbReference>
<sequence>MSPNPNQDRYVTSNGINKLRNRLADDVIPQFEKRKSQVDETVLGPWDLGISGSAIILSTYETAIVRARGHLSDAIDTAQQWREQLGIAQANWRDAEDASTVKYV</sequence>
<dbReference type="RefSeq" id="WP_387408328.1">
    <property type="nucleotide sequence ID" value="NZ_CP191998.1"/>
</dbReference>
<proteinExistence type="predicted"/>
<keyword evidence="2" id="KW-1185">Reference proteome</keyword>
<gene>
    <name evidence="1" type="ORF">ACFYXI_01570</name>
</gene>
<organism evidence="1 2">
    <name type="scientific">Microtetraspora malaysiensis</name>
    <dbReference type="NCBI Taxonomy" id="161358"/>
    <lineage>
        <taxon>Bacteria</taxon>
        <taxon>Bacillati</taxon>
        <taxon>Actinomycetota</taxon>
        <taxon>Actinomycetes</taxon>
        <taxon>Streptosporangiales</taxon>
        <taxon>Streptosporangiaceae</taxon>
        <taxon>Microtetraspora</taxon>
    </lineage>
</organism>
<dbReference type="EMBL" id="JBIASD010000001">
    <property type="protein sequence ID" value="MFF3664253.1"/>
    <property type="molecule type" value="Genomic_DNA"/>
</dbReference>
<protein>
    <submittedName>
        <fullName evidence="1">Uncharacterized protein</fullName>
    </submittedName>
</protein>
<accession>A0ABW6SJ14</accession>
<reference evidence="1 2" key="1">
    <citation type="submission" date="2024-10" db="EMBL/GenBank/DDBJ databases">
        <title>The Natural Products Discovery Center: Release of the First 8490 Sequenced Strains for Exploring Actinobacteria Biosynthetic Diversity.</title>
        <authorList>
            <person name="Kalkreuter E."/>
            <person name="Kautsar S.A."/>
            <person name="Yang D."/>
            <person name="Bader C.D."/>
            <person name="Teijaro C.N."/>
            <person name="Fluegel L."/>
            <person name="Davis C.M."/>
            <person name="Simpson J.R."/>
            <person name="Lauterbach L."/>
            <person name="Steele A.D."/>
            <person name="Gui C."/>
            <person name="Meng S."/>
            <person name="Li G."/>
            <person name="Viehrig K."/>
            <person name="Ye F."/>
            <person name="Su P."/>
            <person name="Kiefer A.F."/>
            <person name="Nichols A."/>
            <person name="Cepeda A.J."/>
            <person name="Yan W."/>
            <person name="Fan B."/>
            <person name="Jiang Y."/>
            <person name="Adhikari A."/>
            <person name="Zheng C.-J."/>
            <person name="Schuster L."/>
            <person name="Cowan T.M."/>
            <person name="Smanski M.J."/>
            <person name="Chevrette M.G."/>
            <person name="De Carvalho L.P.S."/>
            <person name="Shen B."/>
        </authorList>
    </citation>
    <scope>NUCLEOTIDE SEQUENCE [LARGE SCALE GENOMIC DNA]</scope>
    <source>
        <strain evidence="1 2">NPDC002173</strain>
    </source>
</reference>